<dbReference type="EMBL" id="MLJW01000538">
    <property type="protein sequence ID" value="OIQ85518.1"/>
    <property type="molecule type" value="Genomic_DNA"/>
</dbReference>
<dbReference type="Pfam" id="PF02709">
    <property type="entry name" value="Glyco_transf_7C"/>
    <property type="match status" value="1"/>
</dbReference>
<dbReference type="Gene3D" id="3.90.550.10">
    <property type="entry name" value="Spore Coat Polysaccharide Biosynthesis Protein SpsA, Chain A"/>
    <property type="match status" value="1"/>
</dbReference>
<evidence type="ECO:0000313" key="4">
    <source>
        <dbReference type="EMBL" id="OIQ85518.1"/>
    </source>
</evidence>
<dbReference type="SUPFAM" id="SSF53448">
    <property type="entry name" value="Nucleotide-diphospho-sugar transferases"/>
    <property type="match status" value="1"/>
</dbReference>
<dbReference type="PANTHER" id="PTHR43685">
    <property type="entry name" value="GLYCOSYLTRANSFERASE"/>
    <property type="match status" value="1"/>
</dbReference>
<evidence type="ECO:0000259" key="3">
    <source>
        <dbReference type="Pfam" id="PF02709"/>
    </source>
</evidence>
<keyword evidence="4" id="KW-0328">Glycosyltransferase</keyword>
<proteinExistence type="predicted"/>
<protein>
    <submittedName>
        <fullName evidence="4">Hyaluronan synthase</fullName>
        <ecNumber evidence="4">2.4.1.212</ecNumber>
    </submittedName>
</protein>
<dbReference type="EC" id="2.4.1.212" evidence="4"/>
<organism evidence="4">
    <name type="scientific">mine drainage metagenome</name>
    <dbReference type="NCBI Taxonomy" id="410659"/>
    <lineage>
        <taxon>unclassified sequences</taxon>
        <taxon>metagenomes</taxon>
        <taxon>ecological metagenomes</taxon>
    </lineage>
</organism>
<dbReference type="InterPro" id="IPR050834">
    <property type="entry name" value="Glycosyltransf_2"/>
</dbReference>
<dbReference type="InterPro" id="IPR029044">
    <property type="entry name" value="Nucleotide-diphossugar_trans"/>
</dbReference>
<accession>A0A1J5QPL0</accession>
<sequence length="299" mass="34362">MNRPVVAHPGQAGKMLISLIILTYNRSDALLTVLDALCQQTDMNFEVVIADDGSHQEHVHAVTAKKKKWPFSLCHAWHPDVGFTAAAARNMGARLAKGTYLIFLDGDCVPLSDFVQRHRALARENCFVNGSRVLLNEKLTFTAIRQSLPAPRTNPIFWLRQRFQGRCNKLLGLFLRWPAALRVRKTRFRWKGIRSCNFGLWYEAFERIDGFDEAYDGWGHEDADLVLRLHRAGYARIDGFWATEVLHLWHRQASRSDELANRRRFMGRMRATNAEFKAEIGLHTPRTHASKVKMRILSP</sequence>
<keyword evidence="1 4" id="KW-0808">Transferase</keyword>
<dbReference type="Pfam" id="PF00535">
    <property type="entry name" value="Glycos_transf_2"/>
    <property type="match status" value="1"/>
</dbReference>
<reference evidence="4" key="1">
    <citation type="submission" date="2016-10" db="EMBL/GenBank/DDBJ databases">
        <title>Sequence of Gallionella enrichment culture.</title>
        <authorList>
            <person name="Poehlein A."/>
            <person name="Muehling M."/>
            <person name="Daniel R."/>
        </authorList>
    </citation>
    <scope>NUCLEOTIDE SEQUENCE</scope>
</reference>
<feature type="domain" description="Glycosyltransferase 2-like" evidence="2">
    <location>
        <begin position="18"/>
        <end position="153"/>
    </location>
</feature>
<dbReference type="InterPro" id="IPR001173">
    <property type="entry name" value="Glyco_trans_2-like"/>
</dbReference>
<evidence type="ECO:0000256" key="1">
    <source>
        <dbReference type="ARBA" id="ARBA00022679"/>
    </source>
</evidence>
<dbReference type="AlphaFoldDB" id="A0A1J5QPL0"/>
<name>A0A1J5QPL0_9ZZZZ</name>
<dbReference type="InterPro" id="IPR027791">
    <property type="entry name" value="Galactosyl_T_C"/>
</dbReference>
<feature type="domain" description="Galactosyltransferase C-terminal" evidence="3">
    <location>
        <begin position="183"/>
        <end position="234"/>
    </location>
</feature>
<evidence type="ECO:0000259" key="2">
    <source>
        <dbReference type="Pfam" id="PF00535"/>
    </source>
</evidence>
<dbReference type="GO" id="GO:0050501">
    <property type="term" value="F:hyaluronan synthase activity"/>
    <property type="evidence" value="ECO:0007669"/>
    <property type="project" value="UniProtKB-EC"/>
</dbReference>
<comment type="caution">
    <text evidence="4">The sequence shown here is derived from an EMBL/GenBank/DDBJ whole genome shotgun (WGS) entry which is preliminary data.</text>
</comment>
<gene>
    <name evidence="4" type="primary">hyaD_9</name>
    <name evidence="4" type="ORF">GALL_326290</name>
</gene>
<dbReference type="PANTHER" id="PTHR43685:SF2">
    <property type="entry name" value="GLYCOSYLTRANSFERASE 2-LIKE DOMAIN-CONTAINING PROTEIN"/>
    <property type="match status" value="1"/>
</dbReference>